<protein>
    <submittedName>
        <fullName evidence="3">Amidase</fullName>
        <ecNumber evidence="3">3.5.1.4</ecNumber>
    </submittedName>
</protein>
<dbReference type="Proteomes" id="UP000829364">
    <property type="component" value="Chromosome 13"/>
</dbReference>
<dbReference type="Pfam" id="PF01425">
    <property type="entry name" value="Amidase"/>
    <property type="match status" value="1"/>
</dbReference>
<evidence type="ECO:0000313" key="4">
    <source>
        <dbReference type="Proteomes" id="UP000829364"/>
    </source>
</evidence>
<feature type="domain" description="Amidase" evidence="2">
    <location>
        <begin position="53"/>
        <end position="510"/>
    </location>
</feature>
<dbReference type="EC" id="3.5.1.4" evidence="3"/>
<dbReference type="GeneID" id="72072590"/>
<dbReference type="Gene3D" id="3.90.1300.10">
    <property type="entry name" value="Amidase signature (AS) domain"/>
    <property type="match status" value="1"/>
</dbReference>
<accession>A0A9Q8QU68</accession>
<dbReference type="AlphaFoldDB" id="A0A9Q8QU68"/>
<evidence type="ECO:0000256" key="1">
    <source>
        <dbReference type="SAM" id="SignalP"/>
    </source>
</evidence>
<dbReference type="SUPFAM" id="SSF75304">
    <property type="entry name" value="Amidase signature (AS) enzymes"/>
    <property type="match status" value="1"/>
</dbReference>
<dbReference type="GO" id="GO:0004040">
    <property type="term" value="F:amidase activity"/>
    <property type="evidence" value="ECO:0007669"/>
    <property type="project" value="UniProtKB-EC"/>
</dbReference>
<gene>
    <name evidence="3" type="ORF">JDV02_010647</name>
</gene>
<proteinExistence type="predicted"/>
<dbReference type="OrthoDB" id="566138at2759"/>
<feature type="chain" id="PRO_5040411621" evidence="1">
    <location>
        <begin position="22"/>
        <end position="548"/>
    </location>
</feature>
<dbReference type="PANTHER" id="PTHR42678:SF34">
    <property type="entry name" value="OS04G0183300 PROTEIN"/>
    <property type="match status" value="1"/>
</dbReference>
<evidence type="ECO:0000259" key="2">
    <source>
        <dbReference type="Pfam" id="PF01425"/>
    </source>
</evidence>
<dbReference type="RefSeq" id="XP_047848412.1">
    <property type="nucleotide sequence ID" value="XM_047992398.1"/>
</dbReference>
<name>A0A9Q8QU68_9HYPO</name>
<dbReference type="PANTHER" id="PTHR42678">
    <property type="entry name" value="AMIDASE"/>
    <property type="match status" value="1"/>
</dbReference>
<organism evidence="3 4">
    <name type="scientific">Purpureocillium takamizusanense</name>
    <dbReference type="NCBI Taxonomy" id="2060973"/>
    <lineage>
        <taxon>Eukaryota</taxon>
        <taxon>Fungi</taxon>
        <taxon>Dikarya</taxon>
        <taxon>Ascomycota</taxon>
        <taxon>Pezizomycotina</taxon>
        <taxon>Sordariomycetes</taxon>
        <taxon>Hypocreomycetidae</taxon>
        <taxon>Hypocreales</taxon>
        <taxon>Ophiocordycipitaceae</taxon>
        <taxon>Purpureocillium</taxon>
    </lineage>
</organism>
<sequence>MDSVCLRFLIVVSLWAAAVVSAPPRDWRFPGLLDATISDIQWGFEKGCFNSTDLVEAYLERIQEVNGRLHPVTEENPDALSIAAALDIERATKGPRGPLHGVPILLKNNIATKDKMNNTAGSHALLGAKVPRDSTIARKLREAGAIILGKANMSQWCGWRSGNGTHGWSSHGGQTIGAYYPNQDPWGSSSGCCVAVSVGLAAAAVGTETQGSILSPAGRNGVVGIKATVGLVSRDMVIPVSEHMDSVGPMAHTVKDAAQVLQAIVGDDPNDRHSSTIMPTIPNYVDACRLRDISHMRIGVPWHLIREAPDAALPHELQSFAKMLAIFEEAGAQIIETNIPMAKELLEAQSIVPFADFPANLASYLSQLTANPNNINTLEELREWTRNNPVEEYPQRDTLLWDASLEVQADECGSDTSCYAAEKAQFEQLVVTGGHFAPLERDNLTAIALPTSIAPYWTAITGAPAITLPMGYFPDDAPVIQSDSGNLVDVAPGIPMGISFLGRKWSEFDLIELAYNLESHTRVRQRRRLMVTPSKELNLPRACRKIGT</sequence>
<keyword evidence="4" id="KW-1185">Reference proteome</keyword>
<dbReference type="InterPro" id="IPR023631">
    <property type="entry name" value="Amidase_dom"/>
</dbReference>
<dbReference type="InterPro" id="IPR036928">
    <property type="entry name" value="AS_sf"/>
</dbReference>
<feature type="signal peptide" evidence="1">
    <location>
        <begin position="1"/>
        <end position="21"/>
    </location>
</feature>
<keyword evidence="1" id="KW-0732">Signal</keyword>
<dbReference type="KEGG" id="ptkz:JDV02_010647"/>
<evidence type="ECO:0000313" key="3">
    <source>
        <dbReference type="EMBL" id="UNI24931.1"/>
    </source>
</evidence>
<keyword evidence="3" id="KW-0378">Hydrolase</keyword>
<dbReference type="EMBL" id="CP086366">
    <property type="protein sequence ID" value="UNI24931.1"/>
    <property type="molecule type" value="Genomic_DNA"/>
</dbReference>
<reference evidence="3" key="1">
    <citation type="submission" date="2021-11" db="EMBL/GenBank/DDBJ databases">
        <title>Purpureocillium_takamizusanense_genome.</title>
        <authorList>
            <person name="Nguyen N.-H."/>
        </authorList>
    </citation>
    <scope>NUCLEOTIDE SEQUENCE</scope>
    <source>
        <strain evidence="3">PT3</strain>
    </source>
</reference>